<reference evidence="2 3" key="1">
    <citation type="submission" date="2024-09" db="EMBL/GenBank/DDBJ databases">
        <title>Chromosome-scale assembly of Riccia fluitans.</title>
        <authorList>
            <person name="Paukszto L."/>
            <person name="Sawicki J."/>
            <person name="Karawczyk K."/>
            <person name="Piernik-Szablinska J."/>
            <person name="Szczecinska M."/>
            <person name="Mazdziarz M."/>
        </authorList>
    </citation>
    <scope>NUCLEOTIDE SEQUENCE [LARGE SCALE GENOMIC DNA]</scope>
    <source>
        <strain evidence="2">Rf_01</strain>
        <tissue evidence="2">Aerial parts of the thallus</tissue>
    </source>
</reference>
<evidence type="ECO:0000313" key="3">
    <source>
        <dbReference type="Proteomes" id="UP001605036"/>
    </source>
</evidence>
<organism evidence="2 3">
    <name type="scientific">Riccia fluitans</name>
    <dbReference type="NCBI Taxonomy" id="41844"/>
    <lineage>
        <taxon>Eukaryota</taxon>
        <taxon>Viridiplantae</taxon>
        <taxon>Streptophyta</taxon>
        <taxon>Embryophyta</taxon>
        <taxon>Marchantiophyta</taxon>
        <taxon>Marchantiopsida</taxon>
        <taxon>Marchantiidae</taxon>
        <taxon>Marchantiales</taxon>
        <taxon>Ricciaceae</taxon>
        <taxon>Riccia</taxon>
    </lineage>
</organism>
<comment type="caution">
    <text evidence="2">The sequence shown here is derived from an EMBL/GenBank/DDBJ whole genome shotgun (WGS) entry which is preliminary data.</text>
</comment>
<dbReference type="AlphaFoldDB" id="A0ABD1XSE7"/>
<evidence type="ECO:0000256" key="1">
    <source>
        <dbReference type="SAM" id="MobiDB-lite"/>
    </source>
</evidence>
<accession>A0ABD1XSE7</accession>
<keyword evidence="3" id="KW-1185">Reference proteome</keyword>
<sequence>MSGIRRRNRRQSDVPSEEPPSQCRRHATSPIIKLPLDEAMEMIDQIMQGEETNSGVGAIDKKILTLQSMAI</sequence>
<name>A0ABD1XSE7_9MARC</name>
<gene>
    <name evidence="2" type="ORF">R1flu_023572</name>
</gene>
<feature type="region of interest" description="Disordered" evidence="1">
    <location>
        <begin position="1"/>
        <end position="30"/>
    </location>
</feature>
<protein>
    <submittedName>
        <fullName evidence="2">Uncharacterized protein</fullName>
    </submittedName>
</protein>
<dbReference type="EMBL" id="JBHFFA010000007">
    <property type="protein sequence ID" value="KAL2611880.1"/>
    <property type="molecule type" value="Genomic_DNA"/>
</dbReference>
<evidence type="ECO:0000313" key="2">
    <source>
        <dbReference type="EMBL" id="KAL2611880.1"/>
    </source>
</evidence>
<proteinExistence type="predicted"/>
<dbReference type="Proteomes" id="UP001605036">
    <property type="component" value="Unassembled WGS sequence"/>
</dbReference>